<reference evidence="1" key="2">
    <citation type="submission" date="2020-11" db="EMBL/GenBank/DDBJ databases">
        <authorList>
            <person name="McCartney M.A."/>
            <person name="Auch B."/>
            <person name="Kono T."/>
            <person name="Mallez S."/>
            <person name="Becker A."/>
            <person name="Gohl D.M."/>
            <person name="Silverstein K.A.T."/>
            <person name="Koren S."/>
            <person name="Bechman K.B."/>
            <person name="Herman A."/>
            <person name="Abrahante J.E."/>
            <person name="Garbe J."/>
        </authorList>
    </citation>
    <scope>NUCLEOTIDE SEQUENCE</scope>
    <source>
        <strain evidence="1">Duluth1</strain>
        <tissue evidence="1">Whole animal</tissue>
    </source>
</reference>
<dbReference type="AlphaFoldDB" id="A0A9D4GNN5"/>
<dbReference type="Proteomes" id="UP000828390">
    <property type="component" value="Unassembled WGS sequence"/>
</dbReference>
<sequence>MGLIKNDKGQLILAVKDGENSSHEEMDFSMREPYDKIIRCLGFVFDTDIFNG</sequence>
<dbReference type="EMBL" id="JAIWYP010000005">
    <property type="protein sequence ID" value="KAH3817217.1"/>
    <property type="molecule type" value="Genomic_DNA"/>
</dbReference>
<keyword evidence="2" id="KW-1185">Reference proteome</keyword>
<proteinExistence type="predicted"/>
<accession>A0A9D4GNN5</accession>
<protein>
    <submittedName>
        <fullName evidence="1">Uncharacterized protein</fullName>
    </submittedName>
</protein>
<evidence type="ECO:0000313" key="2">
    <source>
        <dbReference type="Proteomes" id="UP000828390"/>
    </source>
</evidence>
<name>A0A9D4GNN5_DREPO</name>
<gene>
    <name evidence="1" type="ORF">DPMN_118749</name>
</gene>
<evidence type="ECO:0000313" key="1">
    <source>
        <dbReference type="EMBL" id="KAH3817217.1"/>
    </source>
</evidence>
<reference evidence="1" key="1">
    <citation type="journal article" date="2019" name="bioRxiv">
        <title>The Genome of the Zebra Mussel, Dreissena polymorpha: A Resource for Invasive Species Research.</title>
        <authorList>
            <person name="McCartney M.A."/>
            <person name="Auch B."/>
            <person name="Kono T."/>
            <person name="Mallez S."/>
            <person name="Zhang Y."/>
            <person name="Obille A."/>
            <person name="Becker A."/>
            <person name="Abrahante J.E."/>
            <person name="Garbe J."/>
            <person name="Badalamenti J.P."/>
            <person name="Herman A."/>
            <person name="Mangelson H."/>
            <person name="Liachko I."/>
            <person name="Sullivan S."/>
            <person name="Sone E.D."/>
            <person name="Koren S."/>
            <person name="Silverstein K.A.T."/>
            <person name="Beckman K.B."/>
            <person name="Gohl D.M."/>
        </authorList>
    </citation>
    <scope>NUCLEOTIDE SEQUENCE</scope>
    <source>
        <strain evidence="1">Duluth1</strain>
        <tissue evidence="1">Whole animal</tissue>
    </source>
</reference>
<comment type="caution">
    <text evidence="1">The sequence shown here is derived from an EMBL/GenBank/DDBJ whole genome shotgun (WGS) entry which is preliminary data.</text>
</comment>
<organism evidence="1 2">
    <name type="scientific">Dreissena polymorpha</name>
    <name type="common">Zebra mussel</name>
    <name type="synonym">Mytilus polymorpha</name>
    <dbReference type="NCBI Taxonomy" id="45954"/>
    <lineage>
        <taxon>Eukaryota</taxon>
        <taxon>Metazoa</taxon>
        <taxon>Spiralia</taxon>
        <taxon>Lophotrochozoa</taxon>
        <taxon>Mollusca</taxon>
        <taxon>Bivalvia</taxon>
        <taxon>Autobranchia</taxon>
        <taxon>Heteroconchia</taxon>
        <taxon>Euheterodonta</taxon>
        <taxon>Imparidentia</taxon>
        <taxon>Neoheterodontei</taxon>
        <taxon>Myida</taxon>
        <taxon>Dreissenoidea</taxon>
        <taxon>Dreissenidae</taxon>
        <taxon>Dreissena</taxon>
    </lineage>
</organism>